<accession>A0ABT3S6Y1</accession>
<feature type="transmembrane region" description="Helical" evidence="1">
    <location>
        <begin position="54"/>
        <end position="75"/>
    </location>
</feature>
<keyword evidence="3" id="KW-1185">Reference proteome</keyword>
<organism evidence="2 3">
    <name type="scientific">Curtobacterium poinsettiae</name>
    <dbReference type="NCBI Taxonomy" id="159612"/>
    <lineage>
        <taxon>Bacteria</taxon>
        <taxon>Bacillati</taxon>
        <taxon>Actinomycetota</taxon>
        <taxon>Actinomycetes</taxon>
        <taxon>Micrococcales</taxon>
        <taxon>Microbacteriaceae</taxon>
        <taxon>Curtobacterium</taxon>
    </lineage>
</organism>
<evidence type="ECO:0000256" key="1">
    <source>
        <dbReference type="SAM" id="Phobius"/>
    </source>
</evidence>
<keyword evidence="1" id="KW-1133">Transmembrane helix</keyword>
<evidence type="ECO:0000313" key="3">
    <source>
        <dbReference type="Proteomes" id="UP001207276"/>
    </source>
</evidence>
<evidence type="ECO:0000313" key="2">
    <source>
        <dbReference type="EMBL" id="MCX2850248.1"/>
    </source>
</evidence>
<name>A0ABT3S6Y1_9MICO</name>
<keyword evidence="1" id="KW-0812">Transmembrane</keyword>
<proteinExistence type="predicted"/>
<dbReference type="RefSeq" id="WP_017886831.1">
    <property type="nucleotide sequence ID" value="NZ_CP104934.1"/>
</dbReference>
<protein>
    <submittedName>
        <fullName evidence="2">Uncharacterized protein</fullName>
    </submittedName>
</protein>
<feature type="transmembrane region" description="Helical" evidence="1">
    <location>
        <begin position="28"/>
        <end position="47"/>
    </location>
</feature>
<comment type="caution">
    <text evidence="2">The sequence shown here is derived from an EMBL/GenBank/DDBJ whole genome shotgun (WGS) entry which is preliminary data.</text>
</comment>
<dbReference type="Proteomes" id="UP001207276">
    <property type="component" value="Unassembled WGS sequence"/>
</dbReference>
<reference evidence="2 3" key="1">
    <citation type="submission" date="2022-11" db="EMBL/GenBank/DDBJ databases">
        <title>Taxonomy of Curtobacterium flaccumfaciens.</title>
        <authorList>
            <person name="Osdaghi E."/>
            <person name="Taghavi S.M."/>
            <person name="Hamidizade M."/>
            <person name="Abachi H."/>
            <person name="Fazliarab A."/>
            <person name="Baeyen S."/>
            <person name="Portier P."/>
            <person name="Van Vaerenbergh J."/>
            <person name="Jacques M.-A."/>
        </authorList>
    </citation>
    <scope>NUCLEOTIDE SEQUENCE [LARGE SCALE GENOMIC DNA]</scope>
    <source>
        <strain evidence="2 3">LMG 3715</strain>
    </source>
</reference>
<gene>
    <name evidence="2" type="ORF">ORG12_16330</name>
</gene>
<sequence length="113" mass="11620">MFLCSAALVASFVFVAEGLGAPRLPVLAIAAVAVIALWLVASTRRVVPRGGNRLMTVAWVATGVLYVLAVAPLDAAVLRGLDGSTSLMAWGATSLVVAAPLIVAAAQARPRRR</sequence>
<keyword evidence="1" id="KW-0472">Membrane</keyword>
<dbReference type="EMBL" id="JAPJDE010000006">
    <property type="protein sequence ID" value="MCX2850248.1"/>
    <property type="molecule type" value="Genomic_DNA"/>
</dbReference>
<feature type="transmembrane region" description="Helical" evidence="1">
    <location>
        <begin position="87"/>
        <end position="106"/>
    </location>
</feature>